<proteinExistence type="predicted"/>
<accession>A0A0A3IM34</accession>
<evidence type="ECO:0000313" key="2">
    <source>
        <dbReference type="Proteomes" id="UP000030437"/>
    </source>
</evidence>
<dbReference type="RefSeq" id="WP_036153344.1">
    <property type="nucleotide sequence ID" value="NZ_AVCX01000008.1"/>
</dbReference>
<dbReference type="EMBL" id="JPVP01000053">
    <property type="protein sequence ID" value="KGR85829.1"/>
    <property type="molecule type" value="Genomic_DNA"/>
</dbReference>
<dbReference type="STRING" id="1220589.CD32_08270"/>
<reference evidence="1 2" key="1">
    <citation type="submission" date="2014-02" db="EMBL/GenBank/DDBJ databases">
        <title>Draft genome sequence of Lysinibacillus odysseyi NBRC 100172.</title>
        <authorList>
            <person name="Zhang F."/>
            <person name="Wang G."/>
            <person name="Zhang L."/>
        </authorList>
    </citation>
    <scope>NUCLEOTIDE SEQUENCE [LARGE SCALE GENOMIC DNA]</scope>
    <source>
        <strain evidence="1 2">NBRC 100172</strain>
    </source>
</reference>
<sequence>METLFDVVWNSRLQGELLMAYTYYWEAHQKRLLPTCNRRELPVIALTEGDKAAISQLLYNDFLLCRTSRFMLFPSVIRGTRFILPAAWTRLYSCTNIFIGQQGRGWN</sequence>
<gene>
    <name evidence="1" type="ORF">CD32_08270</name>
</gene>
<evidence type="ECO:0000313" key="1">
    <source>
        <dbReference type="EMBL" id="KGR85829.1"/>
    </source>
</evidence>
<keyword evidence="2" id="KW-1185">Reference proteome</keyword>
<organism evidence="1 2">
    <name type="scientific">Lysinibacillus odysseyi 34hs-1 = NBRC 100172</name>
    <dbReference type="NCBI Taxonomy" id="1220589"/>
    <lineage>
        <taxon>Bacteria</taxon>
        <taxon>Bacillati</taxon>
        <taxon>Bacillota</taxon>
        <taxon>Bacilli</taxon>
        <taxon>Bacillales</taxon>
        <taxon>Bacillaceae</taxon>
        <taxon>Lysinibacillus</taxon>
    </lineage>
</organism>
<comment type="caution">
    <text evidence="1">The sequence shown here is derived from an EMBL/GenBank/DDBJ whole genome shotgun (WGS) entry which is preliminary data.</text>
</comment>
<dbReference type="Proteomes" id="UP000030437">
    <property type="component" value="Unassembled WGS sequence"/>
</dbReference>
<dbReference type="AlphaFoldDB" id="A0A0A3IM34"/>
<protein>
    <submittedName>
        <fullName evidence="1">Uncharacterized protein</fullName>
    </submittedName>
</protein>
<name>A0A0A3IM34_9BACI</name>